<dbReference type="OrthoDB" id="8564954at2"/>
<dbReference type="AlphaFoldDB" id="A0A4R2KVK7"/>
<evidence type="ECO:0000313" key="1">
    <source>
        <dbReference type="EMBL" id="TCO78531.1"/>
    </source>
</evidence>
<reference evidence="1 2" key="1">
    <citation type="submission" date="2019-03" db="EMBL/GenBank/DDBJ databases">
        <title>Genomic Encyclopedia of Type Strains, Phase IV (KMG-IV): sequencing the most valuable type-strain genomes for metagenomic binning, comparative biology and taxonomic classification.</title>
        <authorList>
            <person name="Goeker M."/>
        </authorList>
    </citation>
    <scope>NUCLEOTIDE SEQUENCE [LARGE SCALE GENOMIC DNA]</scope>
    <source>
        <strain evidence="1 2">DSM 23344</strain>
    </source>
</reference>
<protein>
    <submittedName>
        <fullName evidence="1">Uncharacterized protein</fullName>
    </submittedName>
</protein>
<dbReference type="Proteomes" id="UP000294980">
    <property type="component" value="Unassembled WGS sequence"/>
</dbReference>
<name>A0A4R2KVK7_9GAMM</name>
<comment type="caution">
    <text evidence="1">The sequence shown here is derived from an EMBL/GenBank/DDBJ whole genome shotgun (WGS) entry which is preliminary data.</text>
</comment>
<accession>A0A4R2KVK7</accession>
<proteinExistence type="predicted"/>
<dbReference type="InterPro" id="IPR046715">
    <property type="entry name" value="DUF6607"/>
</dbReference>
<dbReference type="RefSeq" id="WP_131917528.1">
    <property type="nucleotide sequence ID" value="NZ_QQSW01000006.1"/>
</dbReference>
<sequence length="387" mass="44329">MNRITDTGLPASMEARLCLMSLLLVLAMPLAAQSPGNAGGGKQRQYTYSWLFAEEAAMAPRGGTTRGPEVTLEREPADAWQALQEPDITARERDRRAILAMAGDYRTTFDFIETIGLTPGYEPARPYRSWGTERVYVVKDTPHAVSLQHILVTRIRQDDGELSEPFVVKHWRQDWHYEDRNVQAFVAPGLWAHERLDEQDAEGRWTQSVFQVDDSPRYEASGVWVHSGDHSYWQSDQRRRPLPRREFSVRDDYQALLGSHRITITPSGWVQEEDALKLVLMDDTGPHPETPHLAREAGLSRYERIRDYDFSPGDDYWQRTGPFWSAVRDYWSGVYAQHRDFRLEDTVDGKPLFVSLFELAEAYADEPKDTLSSLSALMARAVIIEPE</sequence>
<keyword evidence="2" id="KW-1185">Reference proteome</keyword>
<evidence type="ECO:0000313" key="2">
    <source>
        <dbReference type="Proteomes" id="UP000294980"/>
    </source>
</evidence>
<dbReference type="Pfam" id="PF20311">
    <property type="entry name" value="DUF6607"/>
    <property type="match status" value="1"/>
</dbReference>
<dbReference type="EMBL" id="SLWX01000001">
    <property type="protein sequence ID" value="TCO78531.1"/>
    <property type="molecule type" value="Genomic_DNA"/>
</dbReference>
<gene>
    <name evidence="1" type="ORF">EV688_101348</name>
</gene>
<organism evidence="1 2">
    <name type="scientific">Chromatocurvus halotolerans</name>
    <dbReference type="NCBI Taxonomy" id="1132028"/>
    <lineage>
        <taxon>Bacteria</taxon>
        <taxon>Pseudomonadati</taxon>
        <taxon>Pseudomonadota</taxon>
        <taxon>Gammaproteobacteria</taxon>
        <taxon>Cellvibrionales</taxon>
        <taxon>Halieaceae</taxon>
        <taxon>Chromatocurvus</taxon>
    </lineage>
</organism>